<gene>
    <name evidence="2" type="ORF">TELCIR_05266</name>
</gene>
<name>A0A2G9UTD6_TELCI</name>
<dbReference type="CDD" id="cd05380">
    <property type="entry name" value="CAP_euk"/>
    <property type="match status" value="2"/>
</dbReference>
<dbReference type="PANTHER" id="PTHR10334">
    <property type="entry name" value="CYSTEINE-RICH SECRETORY PROTEIN-RELATED"/>
    <property type="match status" value="1"/>
</dbReference>
<evidence type="ECO:0000259" key="1">
    <source>
        <dbReference type="SMART" id="SM00198"/>
    </source>
</evidence>
<dbReference type="SUPFAM" id="SSF55797">
    <property type="entry name" value="PR-1-like"/>
    <property type="match status" value="2"/>
</dbReference>
<proteinExistence type="predicted"/>
<dbReference type="InterPro" id="IPR001283">
    <property type="entry name" value="CRISP-related"/>
</dbReference>
<dbReference type="PRINTS" id="PR00837">
    <property type="entry name" value="V5TPXLIKE"/>
</dbReference>
<accession>A0A2G9UTD6</accession>
<protein>
    <submittedName>
        <fullName evidence="2">SCP-like protein</fullName>
    </submittedName>
</protein>
<dbReference type="InterPro" id="IPR014044">
    <property type="entry name" value="CAP_dom"/>
</dbReference>
<dbReference type="OrthoDB" id="5874910at2759"/>
<dbReference type="GO" id="GO:0005576">
    <property type="term" value="C:extracellular region"/>
    <property type="evidence" value="ECO:0007669"/>
    <property type="project" value="InterPro"/>
</dbReference>
<dbReference type="PROSITE" id="PS01009">
    <property type="entry name" value="CRISP_1"/>
    <property type="match status" value="1"/>
</dbReference>
<dbReference type="Gene3D" id="3.40.33.10">
    <property type="entry name" value="CAP"/>
    <property type="match status" value="2"/>
</dbReference>
<dbReference type="InterPro" id="IPR018244">
    <property type="entry name" value="Allrgn_V5/Tpx1_CS"/>
</dbReference>
<dbReference type="Pfam" id="PF00188">
    <property type="entry name" value="CAP"/>
    <property type="match status" value="2"/>
</dbReference>
<dbReference type="EMBL" id="KZ345597">
    <property type="protein sequence ID" value="PIO72780.1"/>
    <property type="molecule type" value="Genomic_DNA"/>
</dbReference>
<feature type="domain" description="SCP" evidence="1">
    <location>
        <begin position="8"/>
        <end position="159"/>
    </location>
</feature>
<reference evidence="2 3" key="1">
    <citation type="submission" date="2015-09" db="EMBL/GenBank/DDBJ databases">
        <title>Draft genome of the parasitic nematode Teladorsagia circumcincta isolate WARC Sus (inbred).</title>
        <authorList>
            <person name="Mitreva M."/>
        </authorList>
    </citation>
    <scope>NUCLEOTIDE SEQUENCE [LARGE SCALE GENOMIC DNA]</scope>
    <source>
        <strain evidence="2 3">S</strain>
    </source>
</reference>
<sequence>MGILVPVSSNDRVLLRSIIAKGQAKDPIGGFAPKAARMMKVIYDCDVEQTMMEWAKKCHTWQAPSSARKGYGQNRFSIKPIEPNKTIVAEKAVDNWFSQLAQHGVPQENKLTLQVFDRGVWYYTQLAWQWSYKIGCAVVDCKTFTYAGCEYNPSGNFLGSMIYEIGEPCKTNADCKCEGCGCSHEEALCVPGVIPVKPQYWSAYNSTDHIFPRSLVAKGQAKNGTHGGFAPKAARMLKMTYDCDAEASVMSWIKKCIFKHDPGKDRKGYGQSLWSGSGSIYKANMTEVAVWSVFSWYNELPTHGVPKDNILTWKVFNSGVGHYSQLAWQNSHRVGCGVVYCKGFVITGCEYNPP</sequence>
<feature type="domain" description="SCP" evidence="1">
    <location>
        <begin position="199"/>
        <end position="354"/>
    </location>
</feature>
<organism evidence="2 3">
    <name type="scientific">Teladorsagia circumcincta</name>
    <name type="common">Brown stomach worm</name>
    <name type="synonym">Ostertagia circumcincta</name>
    <dbReference type="NCBI Taxonomy" id="45464"/>
    <lineage>
        <taxon>Eukaryota</taxon>
        <taxon>Metazoa</taxon>
        <taxon>Ecdysozoa</taxon>
        <taxon>Nematoda</taxon>
        <taxon>Chromadorea</taxon>
        <taxon>Rhabditida</taxon>
        <taxon>Rhabditina</taxon>
        <taxon>Rhabditomorpha</taxon>
        <taxon>Strongyloidea</taxon>
        <taxon>Trichostrongylidae</taxon>
        <taxon>Teladorsagia</taxon>
    </lineage>
</organism>
<dbReference type="SMART" id="SM00198">
    <property type="entry name" value="SCP"/>
    <property type="match status" value="2"/>
</dbReference>
<dbReference type="AlphaFoldDB" id="A0A2G9UTD6"/>
<dbReference type="Proteomes" id="UP000230423">
    <property type="component" value="Unassembled WGS sequence"/>
</dbReference>
<evidence type="ECO:0000313" key="3">
    <source>
        <dbReference type="Proteomes" id="UP000230423"/>
    </source>
</evidence>
<keyword evidence="3" id="KW-1185">Reference proteome</keyword>
<dbReference type="InterPro" id="IPR035940">
    <property type="entry name" value="CAP_sf"/>
</dbReference>
<evidence type="ECO:0000313" key="2">
    <source>
        <dbReference type="EMBL" id="PIO72780.1"/>
    </source>
</evidence>